<gene>
    <name evidence="4" type="ORF">PV399_48515</name>
    <name evidence="5" type="ORF">PV666_00115</name>
</gene>
<evidence type="ECO:0000313" key="5">
    <source>
        <dbReference type="EMBL" id="MDX3016293.1"/>
    </source>
</evidence>
<dbReference type="CDD" id="cd00161">
    <property type="entry name" value="beta-trefoil_Ricin-like"/>
    <property type="match status" value="1"/>
</dbReference>
<evidence type="ECO:0000256" key="2">
    <source>
        <dbReference type="SAM" id="Phobius"/>
    </source>
</evidence>
<dbReference type="SUPFAM" id="SSF50370">
    <property type="entry name" value="Ricin B-like lectins"/>
    <property type="match status" value="1"/>
</dbReference>
<dbReference type="InterPro" id="IPR035992">
    <property type="entry name" value="Ricin_B-like_lectins"/>
</dbReference>
<dbReference type="PROSITE" id="PS50231">
    <property type="entry name" value="RICIN_B_LECTIN"/>
    <property type="match status" value="1"/>
</dbReference>
<feature type="transmembrane region" description="Helical" evidence="2">
    <location>
        <begin position="33"/>
        <end position="52"/>
    </location>
</feature>
<organism evidence="4 7">
    <name type="scientific">Streptomyces acidiscabies</name>
    <dbReference type="NCBI Taxonomy" id="42234"/>
    <lineage>
        <taxon>Bacteria</taxon>
        <taxon>Bacillati</taxon>
        <taxon>Actinomycetota</taxon>
        <taxon>Actinomycetes</taxon>
        <taxon>Kitasatosporales</taxon>
        <taxon>Streptomycetaceae</taxon>
        <taxon>Streptomyces</taxon>
    </lineage>
</organism>
<protein>
    <submittedName>
        <fullName evidence="4">RICIN domain-containing protein</fullName>
    </submittedName>
</protein>
<keyword evidence="2" id="KW-0472">Membrane</keyword>
<dbReference type="Proteomes" id="UP001282288">
    <property type="component" value="Unassembled WGS sequence"/>
</dbReference>
<evidence type="ECO:0000256" key="1">
    <source>
        <dbReference type="SAM" id="MobiDB-lite"/>
    </source>
</evidence>
<name>A0AAP6EN21_9ACTN</name>
<sequence>MNRRRKSTFHGPGAIQEGSGNLQINVHDNRMTILAACVVGIVFGTTLAVVLLSGGSGKKDTPANTPDTSTSSATETTRTDTTLTGNLVNDDSGLCLRAPGTAPGLVPVLATCTKTPDRTWTLPTGHDNSEARALRNNHSTRCLTTTGTENSAPVPQLPCTTSPNAHWQVLWGTGDRAGHFMLRNTANAKCLMAQGTDQNSPTAQISCGEQYADQWWHVTR</sequence>
<feature type="compositionally biased region" description="Low complexity" evidence="1">
    <location>
        <begin position="65"/>
        <end position="83"/>
    </location>
</feature>
<keyword evidence="6" id="KW-1185">Reference proteome</keyword>
<dbReference type="Gene3D" id="2.80.10.50">
    <property type="match status" value="2"/>
</dbReference>
<evidence type="ECO:0000259" key="3">
    <source>
        <dbReference type="Pfam" id="PF00652"/>
    </source>
</evidence>
<feature type="region of interest" description="Disordered" evidence="1">
    <location>
        <begin position="54"/>
        <end position="83"/>
    </location>
</feature>
<feature type="domain" description="Ricin B lectin" evidence="3">
    <location>
        <begin position="84"/>
        <end position="216"/>
    </location>
</feature>
<dbReference type="Pfam" id="PF00652">
    <property type="entry name" value="Ricin_B_lectin"/>
    <property type="match status" value="1"/>
</dbReference>
<proteinExistence type="predicted"/>
<accession>A0AAP6EN21</accession>
<evidence type="ECO:0000313" key="6">
    <source>
        <dbReference type="Proteomes" id="UP001272987"/>
    </source>
</evidence>
<reference evidence="4 6" key="1">
    <citation type="journal article" date="2023" name="Microb. Genom.">
        <title>Mesoterricola silvestris gen. nov., sp. nov., Mesoterricola sediminis sp. nov., Geothrix oryzae sp. nov., Geothrix edaphica sp. nov., Geothrix rubra sp. nov., and Geothrix limicola sp. nov., six novel members of Acidobacteriota isolated from soils.</title>
        <authorList>
            <person name="Weisberg A.J."/>
            <person name="Pearce E."/>
            <person name="Kramer C.G."/>
            <person name="Chang J.H."/>
            <person name="Clarke C.R."/>
        </authorList>
    </citation>
    <scope>NUCLEOTIDE SEQUENCE</scope>
    <source>
        <strain evidence="5 6">NB05-1H</strain>
        <strain evidence="4">NRRL_B-16521</strain>
    </source>
</reference>
<dbReference type="EMBL" id="JARAWP010000001">
    <property type="protein sequence ID" value="MDX3016293.1"/>
    <property type="molecule type" value="Genomic_DNA"/>
</dbReference>
<dbReference type="Proteomes" id="UP001272987">
    <property type="component" value="Unassembled WGS sequence"/>
</dbReference>
<keyword evidence="2" id="KW-0812">Transmembrane</keyword>
<keyword evidence="2" id="KW-1133">Transmembrane helix</keyword>
<dbReference type="RefSeq" id="WP_010350718.1">
    <property type="nucleotide sequence ID" value="NZ_BCMK01000062.1"/>
</dbReference>
<evidence type="ECO:0000313" key="4">
    <source>
        <dbReference type="EMBL" id="MDX2967476.1"/>
    </source>
</evidence>
<dbReference type="AlphaFoldDB" id="A0AAP6EN21"/>
<dbReference type="EMBL" id="JARAWC010000146">
    <property type="protein sequence ID" value="MDX2967476.1"/>
    <property type="molecule type" value="Genomic_DNA"/>
</dbReference>
<comment type="caution">
    <text evidence="4">The sequence shown here is derived from an EMBL/GenBank/DDBJ whole genome shotgun (WGS) entry which is preliminary data.</text>
</comment>
<evidence type="ECO:0000313" key="7">
    <source>
        <dbReference type="Proteomes" id="UP001282288"/>
    </source>
</evidence>
<dbReference type="InterPro" id="IPR000772">
    <property type="entry name" value="Ricin_B_lectin"/>
</dbReference>